<evidence type="ECO:0000313" key="1">
    <source>
        <dbReference type="EMBL" id="MCY8119591.1"/>
    </source>
</evidence>
<name>A0A9Q4DLK2_BACSC</name>
<dbReference type="Proteomes" id="UP001070352">
    <property type="component" value="Unassembled WGS sequence"/>
</dbReference>
<comment type="caution">
    <text evidence="1">The sequence shown here is derived from an EMBL/GenBank/DDBJ whole genome shotgun (WGS) entry which is preliminary data.</text>
</comment>
<reference evidence="1" key="1">
    <citation type="submission" date="2022-02" db="EMBL/GenBank/DDBJ databases">
        <title>Crop Bioprotection Bacillus Genome Sequencing.</title>
        <authorList>
            <person name="Dunlap C."/>
        </authorList>
    </citation>
    <scope>NUCLEOTIDE SEQUENCE</scope>
    <source>
        <strain evidence="1">M18B4</strain>
    </source>
</reference>
<proteinExistence type="predicted"/>
<gene>
    <name evidence="1" type="ORF">MOC45_03055</name>
</gene>
<protein>
    <submittedName>
        <fullName evidence="1">Uncharacterized protein</fullName>
    </submittedName>
</protein>
<sequence>MNFDNLFTLIDGMIGDRSDFKGLTFSLDQGIFNIDLHEPGEGDLPAFICEFIPNDAIEPIYFSAVGEGELKEQINYYVLK</sequence>
<evidence type="ECO:0000313" key="2">
    <source>
        <dbReference type="Proteomes" id="UP001070352"/>
    </source>
</evidence>
<dbReference type="EMBL" id="JALANJ010000003">
    <property type="protein sequence ID" value="MCY8119591.1"/>
    <property type="molecule type" value="Genomic_DNA"/>
</dbReference>
<organism evidence="1 2">
    <name type="scientific">Bacillus spizizenii</name>
    <name type="common">Bacillus subtilis subsp. spizizenii</name>
    <dbReference type="NCBI Taxonomy" id="96241"/>
    <lineage>
        <taxon>Bacteria</taxon>
        <taxon>Bacillati</taxon>
        <taxon>Bacillota</taxon>
        <taxon>Bacilli</taxon>
        <taxon>Bacillales</taxon>
        <taxon>Bacillaceae</taxon>
        <taxon>Bacillus</taxon>
    </lineage>
</organism>
<accession>A0A9Q4DLK2</accession>
<dbReference type="AlphaFoldDB" id="A0A9Q4DLK2"/>